<reference evidence="2 3" key="1">
    <citation type="submission" date="2023-03" db="EMBL/GenBank/DDBJ databases">
        <title>Bacillus Genome Sequencing.</title>
        <authorList>
            <person name="Dunlap C."/>
        </authorList>
    </citation>
    <scope>NUCLEOTIDE SEQUENCE [LARGE SCALE GENOMIC DNA]</scope>
    <source>
        <strain evidence="2 3">NRS-38</strain>
    </source>
</reference>
<gene>
    <name evidence="2" type="ORF">P9850_18625</name>
</gene>
<keyword evidence="1" id="KW-0472">Membrane</keyword>
<dbReference type="Proteomes" id="UP001339962">
    <property type="component" value="Unassembled WGS sequence"/>
</dbReference>
<organism evidence="2 3">
    <name type="scientific">Anoxybacteroides rupiense</name>
    <dbReference type="NCBI Taxonomy" id="311460"/>
    <lineage>
        <taxon>Bacteria</taxon>
        <taxon>Bacillati</taxon>
        <taxon>Bacillota</taxon>
        <taxon>Bacilli</taxon>
        <taxon>Bacillales</taxon>
        <taxon>Anoxybacillaceae</taxon>
        <taxon>Anoxybacteroides</taxon>
    </lineage>
</organism>
<feature type="transmembrane region" description="Helical" evidence="1">
    <location>
        <begin position="7"/>
        <end position="24"/>
    </location>
</feature>
<evidence type="ECO:0000256" key="1">
    <source>
        <dbReference type="SAM" id="Phobius"/>
    </source>
</evidence>
<keyword evidence="1" id="KW-1133">Transmembrane helix</keyword>
<comment type="caution">
    <text evidence="2">The sequence shown here is derived from an EMBL/GenBank/DDBJ whole genome shotgun (WGS) entry which is preliminary data.</text>
</comment>
<dbReference type="RefSeq" id="WP_328219502.1">
    <property type="nucleotide sequence ID" value="NZ_JARTLI010000069.1"/>
</dbReference>
<sequence>MKIKRSIIIIIMITFFFTVVWFLQSSNYRDIPALRSANLSLYDVIIIMNNSAFGYSSMQAYTVFYTAPFLIFLNHLFLSENLATIIRGTNREKLYIRRVVKIIIAAFMFAFLHSGVNLLFTAIFFDYSLLKEMNFTSICLFNTVGLFLFYTSVGLIYELIKEISHSISISFFLTIALISGLFFFEKLMMTQMWGPIKDLAIYNKMLEKEWTIVDLLYIYVRQIFVVIFFYLIGSFVYKRKDFI</sequence>
<feature type="transmembrane region" description="Helical" evidence="1">
    <location>
        <begin position="99"/>
        <end position="123"/>
    </location>
</feature>
<dbReference type="EMBL" id="JARTLI010000069">
    <property type="protein sequence ID" value="MED5053781.1"/>
    <property type="molecule type" value="Genomic_DNA"/>
</dbReference>
<dbReference type="AlphaFoldDB" id="A0ABD5J2J8"/>
<feature type="transmembrane region" description="Helical" evidence="1">
    <location>
        <begin position="135"/>
        <end position="160"/>
    </location>
</feature>
<evidence type="ECO:0000313" key="2">
    <source>
        <dbReference type="EMBL" id="MED5053781.1"/>
    </source>
</evidence>
<evidence type="ECO:0000313" key="3">
    <source>
        <dbReference type="Proteomes" id="UP001339962"/>
    </source>
</evidence>
<accession>A0ABD5J2J8</accession>
<dbReference type="NCBIfam" id="NF035952">
    <property type="entry name" value="WxPxxD_TM"/>
    <property type="match status" value="1"/>
</dbReference>
<name>A0ABD5J2J8_9BACL</name>
<feature type="transmembrane region" description="Helical" evidence="1">
    <location>
        <begin position="216"/>
        <end position="237"/>
    </location>
</feature>
<protein>
    <submittedName>
        <fullName evidence="2">WxPxxD family membrane protein</fullName>
    </submittedName>
</protein>
<feature type="transmembrane region" description="Helical" evidence="1">
    <location>
        <begin position="167"/>
        <end position="184"/>
    </location>
</feature>
<keyword evidence="1" id="KW-0812">Transmembrane</keyword>
<proteinExistence type="predicted"/>
<feature type="transmembrane region" description="Helical" evidence="1">
    <location>
        <begin position="58"/>
        <end position="78"/>
    </location>
</feature>